<evidence type="ECO:0000313" key="1">
    <source>
        <dbReference type="EMBL" id="GEN62803.1"/>
    </source>
</evidence>
<gene>
    <name evidence="1" type="ORF">AOE01nite_10270</name>
</gene>
<sequence length="79" mass="8490">MIPVAIALLPPMTTGTDSTDSENRVEERSGTALNVAASAGQKDRTAPAPPAAATPVIKRRRDSALRSEKEYITITERIR</sequence>
<keyword evidence="2" id="KW-1185">Reference proteome</keyword>
<evidence type="ECO:0000313" key="2">
    <source>
        <dbReference type="Proteomes" id="UP000321746"/>
    </source>
</evidence>
<reference evidence="1 2" key="1">
    <citation type="submission" date="2019-07" db="EMBL/GenBank/DDBJ databases">
        <title>Whole genome shotgun sequence of Acetobacter oeni NBRC 105207.</title>
        <authorList>
            <person name="Hosoyama A."/>
            <person name="Uohara A."/>
            <person name="Ohji S."/>
            <person name="Ichikawa N."/>
        </authorList>
    </citation>
    <scope>NUCLEOTIDE SEQUENCE [LARGE SCALE GENOMIC DNA]</scope>
    <source>
        <strain evidence="1 2">NBRC 105207</strain>
    </source>
</reference>
<name>A0A511XIN2_9PROT</name>
<dbReference type="EMBL" id="BJYG01000011">
    <property type="protein sequence ID" value="GEN62803.1"/>
    <property type="molecule type" value="Genomic_DNA"/>
</dbReference>
<accession>A0A511XIN2</accession>
<protein>
    <submittedName>
        <fullName evidence="1">Uncharacterized protein</fullName>
    </submittedName>
</protein>
<dbReference type="Proteomes" id="UP000321746">
    <property type="component" value="Unassembled WGS sequence"/>
</dbReference>
<comment type="caution">
    <text evidence="1">The sequence shown here is derived from an EMBL/GenBank/DDBJ whole genome shotgun (WGS) entry which is preliminary data.</text>
</comment>
<proteinExistence type="predicted"/>
<organism evidence="1 2">
    <name type="scientific">Acetobacter oeni</name>
    <dbReference type="NCBI Taxonomy" id="304077"/>
    <lineage>
        <taxon>Bacteria</taxon>
        <taxon>Pseudomonadati</taxon>
        <taxon>Pseudomonadota</taxon>
        <taxon>Alphaproteobacteria</taxon>
        <taxon>Acetobacterales</taxon>
        <taxon>Acetobacteraceae</taxon>
        <taxon>Acetobacter</taxon>
    </lineage>
</organism>
<dbReference type="AlphaFoldDB" id="A0A511XIN2"/>